<accession>A0A5B6THU6</accession>
<proteinExistence type="predicted"/>
<feature type="domain" description="Pvc16 N-terminal" evidence="1">
    <location>
        <begin position="9"/>
        <end position="194"/>
    </location>
</feature>
<sequence>MISHALKIVTSELNTFFEGIQPALEDTVVLGNIATMESPTGTDNAEMRDKVVVTLVNLREEKSLKNGPYSFANSATLKTEYFNPPVFVNLFVLFSATTNKYEKALTYLSRLIRFFQSRNIFTHTNSNIAVNGDFIDYDRLREFKLIVDLYSPTFEELNHLWGTLGGKQYPSVLYLMRLLELKQEAVTQGGAVILETEEKIGFKPPL</sequence>
<dbReference type="InterPro" id="IPR025351">
    <property type="entry name" value="Pvc16_N"/>
</dbReference>
<evidence type="ECO:0000313" key="3">
    <source>
        <dbReference type="Proteomes" id="UP000324133"/>
    </source>
</evidence>
<keyword evidence="3" id="KW-1185">Reference proteome</keyword>
<evidence type="ECO:0000313" key="2">
    <source>
        <dbReference type="EMBL" id="KAA3438760.1"/>
    </source>
</evidence>
<gene>
    <name evidence="2" type="ORF">FOA19_16220</name>
</gene>
<dbReference type="Pfam" id="PF14065">
    <property type="entry name" value="Pvc16_N"/>
    <property type="match status" value="1"/>
</dbReference>
<dbReference type="EMBL" id="VKKY01000002">
    <property type="protein sequence ID" value="KAA3438760.1"/>
    <property type="molecule type" value="Genomic_DNA"/>
</dbReference>
<evidence type="ECO:0000259" key="1">
    <source>
        <dbReference type="Pfam" id="PF14065"/>
    </source>
</evidence>
<dbReference type="OrthoDB" id="7560784at2"/>
<protein>
    <submittedName>
        <fullName evidence="2">DUF4255 domain-containing protein</fullName>
    </submittedName>
</protein>
<dbReference type="Proteomes" id="UP000324133">
    <property type="component" value="Unassembled WGS sequence"/>
</dbReference>
<reference evidence="2 3" key="1">
    <citation type="submission" date="2019-07" db="EMBL/GenBank/DDBJ databases">
        <title>Rufibacter sp. nov., isolated from lake sediment.</title>
        <authorList>
            <person name="Qu J.-H."/>
        </authorList>
    </citation>
    <scope>NUCLEOTIDE SEQUENCE [LARGE SCALE GENOMIC DNA]</scope>
    <source>
        <strain evidence="2 3">NBS58-1</strain>
    </source>
</reference>
<organism evidence="2 3">
    <name type="scientific">Rufibacter hautae</name>
    <dbReference type="NCBI Taxonomy" id="2595005"/>
    <lineage>
        <taxon>Bacteria</taxon>
        <taxon>Pseudomonadati</taxon>
        <taxon>Bacteroidota</taxon>
        <taxon>Cytophagia</taxon>
        <taxon>Cytophagales</taxon>
        <taxon>Hymenobacteraceae</taxon>
        <taxon>Rufibacter</taxon>
    </lineage>
</organism>
<dbReference type="AlphaFoldDB" id="A0A5B6THU6"/>
<name>A0A5B6THU6_9BACT</name>
<comment type="caution">
    <text evidence="2">The sequence shown here is derived from an EMBL/GenBank/DDBJ whole genome shotgun (WGS) entry which is preliminary data.</text>
</comment>